<dbReference type="STRING" id="464029.SAMN02982989_2740"/>
<name>A0A1X7FDA0_9HYPH</name>
<dbReference type="AlphaFoldDB" id="A0A1X7FDA0"/>
<dbReference type="RefSeq" id="WP_272937846.1">
    <property type="nucleotide sequence ID" value="NZ_FXAF01000006.1"/>
</dbReference>
<protein>
    <submittedName>
        <fullName evidence="1">Uncharacterized protein</fullName>
    </submittedName>
</protein>
<keyword evidence="2" id="KW-1185">Reference proteome</keyword>
<evidence type="ECO:0000313" key="1">
    <source>
        <dbReference type="EMBL" id="SMF50320.1"/>
    </source>
</evidence>
<reference evidence="2" key="1">
    <citation type="submission" date="2017-04" db="EMBL/GenBank/DDBJ databases">
        <authorList>
            <person name="Varghese N."/>
            <person name="Submissions S."/>
        </authorList>
    </citation>
    <scope>NUCLEOTIDE SEQUENCE [LARGE SCALE GENOMIC DNA]</scope>
    <source>
        <strain evidence="2">B4P</strain>
    </source>
</reference>
<evidence type="ECO:0000313" key="2">
    <source>
        <dbReference type="Proteomes" id="UP000192903"/>
    </source>
</evidence>
<gene>
    <name evidence="1" type="ORF">SAMN02982989_2740</name>
</gene>
<sequence length="42" mass="4719">MKRYLNKRMAVFGGVALAYLLVLTFYGSPLLALTTWLGLVEQ</sequence>
<accession>A0A1X7FDA0</accession>
<proteinExistence type="predicted"/>
<dbReference type="Proteomes" id="UP000192903">
    <property type="component" value="Unassembled WGS sequence"/>
</dbReference>
<dbReference type="EMBL" id="FXAF01000006">
    <property type="protein sequence ID" value="SMF50320.1"/>
    <property type="molecule type" value="Genomic_DNA"/>
</dbReference>
<organism evidence="1 2">
    <name type="scientific">Xaviernesmea oryzae</name>
    <dbReference type="NCBI Taxonomy" id="464029"/>
    <lineage>
        <taxon>Bacteria</taxon>
        <taxon>Pseudomonadati</taxon>
        <taxon>Pseudomonadota</taxon>
        <taxon>Alphaproteobacteria</taxon>
        <taxon>Hyphomicrobiales</taxon>
        <taxon>Rhizobiaceae</taxon>
        <taxon>Rhizobium/Agrobacterium group</taxon>
        <taxon>Xaviernesmea</taxon>
    </lineage>
</organism>